<feature type="compositionally biased region" description="Low complexity" evidence="1">
    <location>
        <begin position="58"/>
        <end position="67"/>
    </location>
</feature>
<dbReference type="EMBL" id="GG745329">
    <property type="protein sequence ID" value="KNE55413.1"/>
    <property type="molecule type" value="Genomic_DNA"/>
</dbReference>
<evidence type="ECO:0008006" key="4">
    <source>
        <dbReference type="Google" id="ProtNLM"/>
    </source>
</evidence>
<evidence type="ECO:0000313" key="3">
    <source>
        <dbReference type="Proteomes" id="UP000054350"/>
    </source>
</evidence>
<dbReference type="Proteomes" id="UP000054350">
    <property type="component" value="Unassembled WGS sequence"/>
</dbReference>
<name>A0A0L0RYI6_ALLM3</name>
<sequence length="126" mass="13083">MTHATAVFTTTRRAAPSAPLAAAPFPTTDLAAYPDALIAFQATLNTALTAKMAEYPDAPAAAAAAADAESEDDGSDDEDDEDEPGPDDDDESAAMDVDPATMTASTTTTARPAPEEERAQKRPRNQ</sequence>
<feature type="region of interest" description="Disordered" evidence="1">
    <location>
        <begin position="58"/>
        <end position="126"/>
    </location>
</feature>
<feature type="compositionally biased region" description="Low complexity" evidence="1">
    <location>
        <begin position="94"/>
        <end position="112"/>
    </location>
</feature>
<proteinExistence type="predicted"/>
<gene>
    <name evidence="2" type="ORF">AMAG_01309</name>
</gene>
<feature type="compositionally biased region" description="Acidic residues" evidence="1">
    <location>
        <begin position="68"/>
        <end position="93"/>
    </location>
</feature>
<dbReference type="AlphaFoldDB" id="A0A0L0RYI6"/>
<feature type="region of interest" description="Disordered" evidence="1">
    <location>
        <begin position="1"/>
        <end position="25"/>
    </location>
</feature>
<accession>A0A0L0RYI6</accession>
<protein>
    <recommendedName>
        <fullName evidence="4">EKC/KEOPS complex subunit GON7</fullName>
    </recommendedName>
</protein>
<organism evidence="2 3">
    <name type="scientific">Allomyces macrogynus (strain ATCC 38327)</name>
    <name type="common">Allomyces javanicus var. macrogynus</name>
    <dbReference type="NCBI Taxonomy" id="578462"/>
    <lineage>
        <taxon>Eukaryota</taxon>
        <taxon>Fungi</taxon>
        <taxon>Fungi incertae sedis</taxon>
        <taxon>Blastocladiomycota</taxon>
        <taxon>Blastocladiomycetes</taxon>
        <taxon>Blastocladiales</taxon>
        <taxon>Blastocladiaceae</taxon>
        <taxon>Allomyces</taxon>
    </lineage>
</organism>
<reference evidence="2 3" key="1">
    <citation type="submission" date="2009-11" db="EMBL/GenBank/DDBJ databases">
        <title>Annotation of Allomyces macrogynus ATCC 38327.</title>
        <authorList>
            <consortium name="The Broad Institute Genome Sequencing Platform"/>
            <person name="Russ C."/>
            <person name="Cuomo C."/>
            <person name="Burger G."/>
            <person name="Gray M.W."/>
            <person name="Holland P.W.H."/>
            <person name="King N."/>
            <person name="Lang F.B.F."/>
            <person name="Roger A.J."/>
            <person name="Ruiz-Trillo I."/>
            <person name="Young S.K."/>
            <person name="Zeng Q."/>
            <person name="Gargeya S."/>
            <person name="Fitzgerald M."/>
            <person name="Haas B."/>
            <person name="Abouelleil A."/>
            <person name="Alvarado L."/>
            <person name="Arachchi H.M."/>
            <person name="Berlin A."/>
            <person name="Chapman S.B."/>
            <person name="Gearin G."/>
            <person name="Goldberg J."/>
            <person name="Griggs A."/>
            <person name="Gujja S."/>
            <person name="Hansen M."/>
            <person name="Heiman D."/>
            <person name="Howarth C."/>
            <person name="Larimer J."/>
            <person name="Lui A."/>
            <person name="MacDonald P.J.P."/>
            <person name="McCowen C."/>
            <person name="Montmayeur A."/>
            <person name="Murphy C."/>
            <person name="Neiman D."/>
            <person name="Pearson M."/>
            <person name="Priest M."/>
            <person name="Roberts A."/>
            <person name="Saif S."/>
            <person name="Shea T."/>
            <person name="Sisk P."/>
            <person name="Stolte C."/>
            <person name="Sykes S."/>
            <person name="Wortman J."/>
            <person name="Nusbaum C."/>
            <person name="Birren B."/>
        </authorList>
    </citation>
    <scope>NUCLEOTIDE SEQUENCE [LARGE SCALE GENOMIC DNA]</scope>
    <source>
        <strain evidence="2 3">ATCC 38327</strain>
    </source>
</reference>
<dbReference type="VEuPathDB" id="FungiDB:AMAG_01309"/>
<evidence type="ECO:0000256" key="1">
    <source>
        <dbReference type="SAM" id="MobiDB-lite"/>
    </source>
</evidence>
<keyword evidence="3" id="KW-1185">Reference proteome</keyword>
<evidence type="ECO:0000313" key="2">
    <source>
        <dbReference type="EMBL" id="KNE55413.1"/>
    </source>
</evidence>
<reference evidence="3" key="2">
    <citation type="submission" date="2009-11" db="EMBL/GenBank/DDBJ databases">
        <title>The Genome Sequence of Allomyces macrogynus strain ATCC 38327.</title>
        <authorList>
            <consortium name="The Broad Institute Genome Sequencing Platform"/>
            <person name="Russ C."/>
            <person name="Cuomo C."/>
            <person name="Shea T."/>
            <person name="Young S.K."/>
            <person name="Zeng Q."/>
            <person name="Koehrsen M."/>
            <person name="Haas B."/>
            <person name="Borodovsky M."/>
            <person name="Guigo R."/>
            <person name="Alvarado L."/>
            <person name="Berlin A."/>
            <person name="Borenstein D."/>
            <person name="Chen Z."/>
            <person name="Engels R."/>
            <person name="Freedman E."/>
            <person name="Gellesch M."/>
            <person name="Goldberg J."/>
            <person name="Griggs A."/>
            <person name="Gujja S."/>
            <person name="Heiman D."/>
            <person name="Hepburn T."/>
            <person name="Howarth C."/>
            <person name="Jen D."/>
            <person name="Larson L."/>
            <person name="Lewis B."/>
            <person name="Mehta T."/>
            <person name="Park D."/>
            <person name="Pearson M."/>
            <person name="Roberts A."/>
            <person name="Saif S."/>
            <person name="Shenoy N."/>
            <person name="Sisk P."/>
            <person name="Stolte C."/>
            <person name="Sykes S."/>
            <person name="Walk T."/>
            <person name="White J."/>
            <person name="Yandava C."/>
            <person name="Burger G."/>
            <person name="Gray M.W."/>
            <person name="Holland P.W.H."/>
            <person name="King N."/>
            <person name="Lang F.B.F."/>
            <person name="Roger A.J."/>
            <person name="Ruiz-Trillo I."/>
            <person name="Lander E."/>
            <person name="Nusbaum C."/>
        </authorList>
    </citation>
    <scope>NUCLEOTIDE SEQUENCE [LARGE SCALE GENOMIC DNA]</scope>
    <source>
        <strain evidence="3">ATCC 38327</strain>
    </source>
</reference>